<comment type="caution">
    <text evidence="8">The sequence shown here is derived from an EMBL/GenBank/DDBJ whole genome shotgun (WGS) entry which is preliminary data.</text>
</comment>
<dbReference type="PROSITE" id="PS00107">
    <property type="entry name" value="PROTEIN_KINASE_ATP"/>
    <property type="match status" value="1"/>
</dbReference>
<keyword evidence="2 4" id="KW-0547">Nucleotide-binding</keyword>
<comment type="similarity">
    <text evidence="5">Belongs to the protein kinase superfamily.</text>
</comment>
<dbReference type="Gene3D" id="1.10.510.10">
    <property type="entry name" value="Transferase(Phosphotransferase) domain 1"/>
    <property type="match status" value="1"/>
</dbReference>
<evidence type="ECO:0000256" key="6">
    <source>
        <dbReference type="SAM" id="MobiDB-lite"/>
    </source>
</evidence>
<evidence type="ECO:0000256" key="1">
    <source>
        <dbReference type="ARBA" id="ARBA00012513"/>
    </source>
</evidence>
<evidence type="ECO:0000256" key="5">
    <source>
        <dbReference type="RuleBase" id="RU000304"/>
    </source>
</evidence>
<dbReference type="PROSITE" id="PS00108">
    <property type="entry name" value="PROTEIN_KINASE_ST"/>
    <property type="match status" value="1"/>
</dbReference>
<keyword evidence="3 4" id="KW-0067">ATP-binding</keyword>
<dbReference type="AlphaFoldDB" id="A0AAN6NCC1"/>
<dbReference type="PANTHER" id="PTHR11909">
    <property type="entry name" value="CASEIN KINASE-RELATED"/>
    <property type="match status" value="1"/>
</dbReference>
<dbReference type="SMART" id="SM00220">
    <property type="entry name" value="S_TKc"/>
    <property type="match status" value="1"/>
</dbReference>
<dbReference type="SUPFAM" id="SSF56112">
    <property type="entry name" value="Protein kinase-like (PK-like)"/>
    <property type="match status" value="1"/>
</dbReference>
<evidence type="ECO:0000256" key="3">
    <source>
        <dbReference type="ARBA" id="ARBA00022840"/>
    </source>
</evidence>
<protein>
    <recommendedName>
        <fullName evidence="1">non-specific serine/threonine protein kinase</fullName>
        <ecNumber evidence="1">2.7.11.1</ecNumber>
    </recommendedName>
</protein>
<dbReference type="Pfam" id="PF00069">
    <property type="entry name" value="Pkinase"/>
    <property type="match status" value="1"/>
</dbReference>
<reference evidence="9" key="1">
    <citation type="journal article" date="2023" name="Mol. Phylogenet. Evol.">
        <title>Genome-scale phylogeny and comparative genomics of the fungal order Sordariales.</title>
        <authorList>
            <person name="Hensen N."/>
            <person name="Bonometti L."/>
            <person name="Westerberg I."/>
            <person name="Brannstrom I.O."/>
            <person name="Guillou S."/>
            <person name="Cros-Aarteil S."/>
            <person name="Calhoun S."/>
            <person name="Haridas S."/>
            <person name="Kuo A."/>
            <person name="Mondo S."/>
            <person name="Pangilinan J."/>
            <person name="Riley R."/>
            <person name="LaButti K."/>
            <person name="Andreopoulos B."/>
            <person name="Lipzen A."/>
            <person name="Chen C."/>
            <person name="Yan M."/>
            <person name="Daum C."/>
            <person name="Ng V."/>
            <person name="Clum A."/>
            <person name="Steindorff A."/>
            <person name="Ohm R.A."/>
            <person name="Martin F."/>
            <person name="Silar P."/>
            <person name="Natvig D.O."/>
            <person name="Lalanne C."/>
            <person name="Gautier V."/>
            <person name="Ament-Velasquez S.L."/>
            <person name="Kruys A."/>
            <person name="Hutchinson M.I."/>
            <person name="Powell A.J."/>
            <person name="Barry K."/>
            <person name="Miller A.N."/>
            <person name="Grigoriev I.V."/>
            <person name="Debuchy R."/>
            <person name="Gladieux P."/>
            <person name="Hiltunen Thoren M."/>
            <person name="Johannesson H."/>
        </authorList>
    </citation>
    <scope>NUCLEOTIDE SEQUENCE [LARGE SCALE GENOMIC DNA]</scope>
    <source>
        <strain evidence="9">CBS 340.73</strain>
    </source>
</reference>
<accession>A0AAN6NCC1</accession>
<dbReference type="EC" id="2.7.11.1" evidence="1"/>
<feature type="binding site" evidence="4">
    <location>
        <position position="38"/>
    </location>
    <ligand>
        <name>ATP</name>
        <dbReference type="ChEBI" id="CHEBI:30616"/>
    </ligand>
</feature>
<feature type="domain" description="Protein kinase" evidence="7">
    <location>
        <begin position="9"/>
        <end position="276"/>
    </location>
</feature>
<proteinExistence type="inferred from homology"/>
<gene>
    <name evidence="8" type="ORF">QBC46DRAFT_378418</name>
</gene>
<keyword evidence="5" id="KW-0723">Serine/threonine-protein kinase</keyword>
<dbReference type="GO" id="GO:0004674">
    <property type="term" value="F:protein serine/threonine kinase activity"/>
    <property type="evidence" value="ECO:0007669"/>
    <property type="project" value="UniProtKB-KW"/>
</dbReference>
<keyword evidence="8" id="KW-0418">Kinase</keyword>
<dbReference type="InterPro" id="IPR017441">
    <property type="entry name" value="Protein_kinase_ATP_BS"/>
</dbReference>
<evidence type="ECO:0000259" key="7">
    <source>
        <dbReference type="PROSITE" id="PS50011"/>
    </source>
</evidence>
<dbReference type="Proteomes" id="UP001303473">
    <property type="component" value="Unassembled WGS sequence"/>
</dbReference>
<dbReference type="InterPro" id="IPR011009">
    <property type="entry name" value="Kinase-like_dom_sf"/>
</dbReference>
<evidence type="ECO:0000256" key="4">
    <source>
        <dbReference type="PROSITE-ProRule" id="PRU10141"/>
    </source>
</evidence>
<dbReference type="GO" id="GO:0005524">
    <property type="term" value="F:ATP binding"/>
    <property type="evidence" value="ECO:0007669"/>
    <property type="project" value="UniProtKB-UniRule"/>
</dbReference>
<dbReference type="PROSITE" id="PS50011">
    <property type="entry name" value="PROTEIN_KINASE_DOM"/>
    <property type="match status" value="1"/>
</dbReference>
<dbReference type="InterPro" id="IPR050235">
    <property type="entry name" value="CK1_Ser-Thr_kinase"/>
</dbReference>
<keyword evidence="8" id="KW-0808">Transferase</keyword>
<feature type="region of interest" description="Disordered" evidence="6">
    <location>
        <begin position="300"/>
        <end position="339"/>
    </location>
</feature>
<evidence type="ECO:0000313" key="9">
    <source>
        <dbReference type="Proteomes" id="UP001303473"/>
    </source>
</evidence>
<sequence length="339" mass="38937">MKILINERYRLDYKIGQGGFGSVYSGTDLQSGDEVAIKLRDPRITPYDVEDEALAYGALSRGVGIPRLRWSGRETSGDCYALVQDVLGPSLEDLFKYCGGRFSLKTVLLIADQALSRLQYIQSNGIVHRDIKPDNLLMGVGKQGNLLYIIDFGLAELYEEFQGLEDREGLPFLGTDRYASLNSHNGRQQSWRDDLESLGYSLVYFARGSLPWQGLNGAAGDERHQLIKEKKMSTSVEELCEGLPNEFATYINYVRSLGFDEKPDYVYLRRLFRRLFRSKGFKYDNVFDWTEKRFKEVRGELDQPKSARRRRPTKAPRPNQGVRHSSRLLDIAKRRRRPQ</sequence>
<dbReference type="InterPro" id="IPR000719">
    <property type="entry name" value="Prot_kinase_dom"/>
</dbReference>
<organism evidence="8 9">
    <name type="scientific">Diplogelasinospora grovesii</name>
    <dbReference type="NCBI Taxonomy" id="303347"/>
    <lineage>
        <taxon>Eukaryota</taxon>
        <taxon>Fungi</taxon>
        <taxon>Dikarya</taxon>
        <taxon>Ascomycota</taxon>
        <taxon>Pezizomycotina</taxon>
        <taxon>Sordariomycetes</taxon>
        <taxon>Sordariomycetidae</taxon>
        <taxon>Sordariales</taxon>
        <taxon>Diplogelasinosporaceae</taxon>
        <taxon>Diplogelasinospora</taxon>
    </lineage>
</organism>
<dbReference type="EMBL" id="MU853768">
    <property type="protein sequence ID" value="KAK3943171.1"/>
    <property type="molecule type" value="Genomic_DNA"/>
</dbReference>
<name>A0AAN6NCC1_9PEZI</name>
<dbReference type="CDD" id="cd14016">
    <property type="entry name" value="STKc_CK1"/>
    <property type="match status" value="1"/>
</dbReference>
<dbReference type="InterPro" id="IPR008271">
    <property type="entry name" value="Ser/Thr_kinase_AS"/>
</dbReference>
<keyword evidence="9" id="KW-1185">Reference proteome</keyword>
<evidence type="ECO:0000313" key="8">
    <source>
        <dbReference type="EMBL" id="KAK3943171.1"/>
    </source>
</evidence>
<evidence type="ECO:0000256" key="2">
    <source>
        <dbReference type="ARBA" id="ARBA00022741"/>
    </source>
</evidence>